<dbReference type="Proteomes" id="UP000828924">
    <property type="component" value="Chromosome"/>
</dbReference>
<reference evidence="1 2" key="1">
    <citation type="submission" date="2021-03" db="EMBL/GenBank/DDBJ databases">
        <title>Complete genome of Streptomyces formicae strain 1H-GS9 (DSM 100524).</title>
        <authorList>
            <person name="Atanasov K.E."/>
            <person name="Altabella T."/>
            <person name="Ferrer A."/>
        </authorList>
    </citation>
    <scope>NUCLEOTIDE SEQUENCE [LARGE SCALE GENOMIC DNA]</scope>
    <source>
        <strain evidence="1 2">1H-GS9</strain>
    </source>
</reference>
<accession>A0ABY3WH26</accession>
<evidence type="ECO:0008006" key="3">
    <source>
        <dbReference type="Google" id="ProtNLM"/>
    </source>
</evidence>
<keyword evidence="2" id="KW-1185">Reference proteome</keyword>
<evidence type="ECO:0000313" key="2">
    <source>
        <dbReference type="Proteomes" id="UP000828924"/>
    </source>
</evidence>
<sequence length="77" mass="8509">MDALAPQWYRSARLPADLDRIDLDPEFRALFFRALDAEIQRCTAERLDELEALADAVGGAAETLQSLIHPPSGERAA</sequence>
<organism evidence="1 2">
    <name type="scientific">Streptomyces formicae</name>
    <dbReference type="NCBI Taxonomy" id="1616117"/>
    <lineage>
        <taxon>Bacteria</taxon>
        <taxon>Bacillati</taxon>
        <taxon>Actinomycetota</taxon>
        <taxon>Actinomycetes</taxon>
        <taxon>Kitasatosporales</taxon>
        <taxon>Streptomycetaceae</taxon>
        <taxon>Streptomyces</taxon>
    </lineage>
</organism>
<name>A0ABY3WH26_9ACTN</name>
<dbReference type="RefSeq" id="WP_242329232.1">
    <property type="nucleotide sequence ID" value="NZ_CP071872.1"/>
</dbReference>
<proteinExistence type="predicted"/>
<evidence type="ECO:0000313" key="1">
    <source>
        <dbReference type="EMBL" id="UNM10687.1"/>
    </source>
</evidence>
<protein>
    <recommendedName>
        <fullName evidence="3">Hpt domain-containing protein</fullName>
    </recommendedName>
</protein>
<dbReference type="EMBL" id="CP071872">
    <property type="protein sequence ID" value="UNM10687.1"/>
    <property type="molecule type" value="Genomic_DNA"/>
</dbReference>
<gene>
    <name evidence="1" type="ORF">J4032_03445</name>
</gene>